<dbReference type="InterPro" id="IPR036291">
    <property type="entry name" value="NAD(P)-bd_dom_sf"/>
</dbReference>
<protein>
    <submittedName>
        <fullName evidence="4">Hydroxyacid dehydrogenase</fullName>
    </submittedName>
</protein>
<dbReference type="CDD" id="cd05300">
    <property type="entry name" value="2-Hacid_dh_1"/>
    <property type="match status" value="1"/>
</dbReference>
<reference evidence="4 5" key="1">
    <citation type="submission" date="2016-01" db="EMBL/GenBank/DDBJ databases">
        <authorList>
            <person name="McClelland M."/>
            <person name="Jain A."/>
            <person name="Saraogi P."/>
            <person name="Mendelson R."/>
            <person name="Westerman R."/>
            <person name="SanMiguel P."/>
            <person name="Csonka L."/>
        </authorList>
    </citation>
    <scope>NUCLEOTIDE SEQUENCE [LARGE SCALE GENOMIC DNA]</scope>
    <source>
        <strain evidence="4 5">NCPPB 2472</strain>
    </source>
</reference>
<dbReference type="EMBL" id="CP014135">
    <property type="protein sequence ID" value="AMB85426.1"/>
    <property type="molecule type" value="Genomic_DNA"/>
</dbReference>
<dbReference type="KEGG" id="pagb:AWM79_08950"/>
<keyword evidence="2" id="KW-0520">NAD</keyword>
<dbReference type="Pfam" id="PF02826">
    <property type="entry name" value="2-Hacid_dh_C"/>
    <property type="match status" value="1"/>
</dbReference>
<evidence type="ECO:0000313" key="5">
    <source>
        <dbReference type="Proteomes" id="UP000063229"/>
    </source>
</evidence>
<dbReference type="InterPro" id="IPR006140">
    <property type="entry name" value="D-isomer_DH_NAD-bd"/>
</dbReference>
<evidence type="ECO:0000256" key="1">
    <source>
        <dbReference type="ARBA" id="ARBA00023002"/>
    </source>
</evidence>
<sequence length="310" mass="34185">MRVLIAEHDHALYAQLLRQAAPDLEVMTSGDSATLSNLAGDCPIWLGQPDLLATLLRQGHRPLWLQSTWAGITPLLAEGLPRHYRLTRAVGIFGQVMAEYVLTYMLGHEREVLARLVSQVERKWDNRLGQSLAGRKVLIVGAGDIGHSVAQFLRPFGVELYGIASEARERSPFVRVDGLEALGDRVGEVDYVVNLLPDTPNTHDLYDAALFKRFKPTALFINAGRGVAVVDADLVEALKEGHLGGAVIDVCRQEPLPQRHPFWTAWGLLLTGHSSAPTSPAMMVQLFVDNLRAYQAEHALRGEVDFARGY</sequence>
<keyword evidence="5" id="KW-1185">Reference proteome</keyword>
<gene>
    <name evidence="4" type="ORF">AWM79_08950</name>
</gene>
<dbReference type="STRING" id="46677.AWM79_08950"/>
<keyword evidence="1" id="KW-0560">Oxidoreductase</keyword>
<dbReference type="Proteomes" id="UP000063229">
    <property type="component" value="Chromosome"/>
</dbReference>
<name>A0A0X1T031_PSEAA</name>
<proteinExistence type="predicted"/>
<evidence type="ECO:0000313" key="4">
    <source>
        <dbReference type="EMBL" id="AMB85426.1"/>
    </source>
</evidence>
<dbReference type="PANTHER" id="PTHR43333">
    <property type="entry name" value="2-HACID_DH_C DOMAIN-CONTAINING PROTEIN"/>
    <property type="match status" value="1"/>
</dbReference>
<dbReference type="PANTHER" id="PTHR43333:SF1">
    <property type="entry name" value="D-ISOMER SPECIFIC 2-HYDROXYACID DEHYDROGENASE NAD-BINDING DOMAIN-CONTAINING PROTEIN"/>
    <property type="match status" value="1"/>
</dbReference>
<feature type="domain" description="D-isomer specific 2-hydroxyacid dehydrogenase NAD-binding" evidence="3">
    <location>
        <begin position="103"/>
        <end position="274"/>
    </location>
</feature>
<dbReference type="SUPFAM" id="SSF51735">
    <property type="entry name" value="NAD(P)-binding Rossmann-fold domains"/>
    <property type="match status" value="1"/>
</dbReference>
<dbReference type="AlphaFoldDB" id="A0A0X1T031"/>
<evidence type="ECO:0000259" key="3">
    <source>
        <dbReference type="Pfam" id="PF02826"/>
    </source>
</evidence>
<dbReference type="GO" id="GO:0016491">
    <property type="term" value="F:oxidoreductase activity"/>
    <property type="evidence" value="ECO:0007669"/>
    <property type="project" value="UniProtKB-KW"/>
</dbReference>
<dbReference type="GO" id="GO:0051287">
    <property type="term" value="F:NAD binding"/>
    <property type="evidence" value="ECO:0007669"/>
    <property type="project" value="InterPro"/>
</dbReference>
<evidence type="ECO:0000256" key="2">
    <source>
        <dbReference type="ARBA" id="ARBA00023027"/>
    </source>
</evidence>
<organism evidence="4 5">
    <name type="scientific">Pseudomonas agarici</name>
    <dbReference type="NCBI Taxonomy" id="46677"/>
    <lineage>
        <taxon>Bacteria</taxon>
        <taxon>Pseudomonadati</taxon>
        <taxon>Pseudomonadota</taxon>
        <taxon>Gammaproteobacteria</taxon>
        <taxon>Pseudomonadales</taxon>
        <taxon>Pseudomonadaceae</taxon>
        <taxon>Pseudomonas</taxon>
    </lineage>
</organism>
<dbReference type="RefSeq" id="WP_060782642.1">
    <property type="nucleotide sequence ID" value="NZ_CP014135.1"/>
</dbReference>
<dbReference type="Gene3D" id="3.40.50.720">
    <property type="entry name" value="NAD(P)-binding Rossmann-like Domain"/>
    <property type="match status" value="2"/>
</dbReference>
<accession>A0A0X1T031</accession>